<proteinExistence type="predicted"/>
<dbReference type="SUPFAM" id="SSF101233">
    <property type="entry name" value="PWI domain"/>
    <property type="match status" value="1"/>
</dbReference>
<keyword evidence="4" id="KW-1185">Reference proteome</keyword>
<dbReference type="GO" id="GO:0003723">
    <property type="term" value="F:RNA binding"/>
    <property type="evidence" value="ECO:0007669"/>
    <property type="project" value="TreeGrafter"/>
</dbReference>
<dbReference type="EMBL" id="OU503040">
    <property type="protein sequence ID" value="CAI9760876.1"/>
    <property type="molecule type" value="Genomic_DNA"/>
</dbReference>
<dbReference type="PANTHER" id="PTHR23148:SF0">
    <property type="entry name" value="SERINE_ARGININE REPETITIVE MATRIX PROTEIN 1"/>
    <property type="match status" value="1"/>
</dbReference>
<dbReference type="Pfam" id="PF01480">
    <property type="entry name" value="PWI"/>
    <property type="match status" value="1"/>
</dbReference>
<dbReference type="Proteomes" id="UP000834106">
    <property type="component" value="Chromosome 5"/>
</dbReference>
<dbReference type="GO" id="GO:0005681">
    <property type="term" value="C:spliceosomal complex"/>
    <property type="evidence" value="ECO:0007669"/>
    <property type="project" value="TreeGrafter"/>
</dbReference>
<evidence type="ECO:0000313" key="3">
    <source>
        <dbReference type="EMBL" id="CAI9760876.1"/>
    </source>
</evidence>
<organism evidence="3 4">
    <name type="scientific">Fraxinus pennsylvanica</name>
    <dbReference type="NCBI Taxonomy" id="56036"/>
    <lineage>
        <taxon>Eukaryota</taxon>
        <taxon>Viridiplantae</taxon>
        <taxon>Streptophyta</taxon>
        <taxon>Embryophyta</taxon>
        <taxon>Tracheophyta</taxon>
        <taxon>Spermatophyta</taxon>
        <taxon>Magnoliopsida</taxon>
        <taxon>eudicotyledons</taxon>
        <taxon>Gunneridae</taxon>
        <taxon>Pentapetalae</taxon>
        <taxon>asterids</taxon>
        <taxon>lamiids</taxon>
        <taxon>Lamiales</taxon>
        <taxon>Oleaceae</taxon>
        <taxon>Oleeae</taxon>
        <taxon>Fraxinus</taxon>
    </lineage>
</organism>
<evidence type="ECO:0000259" key="2">
    <source>
        <dbReference type="Pfam" id="PF01480"/>
    </source>
</evidence>
<dbReference type="InterPro" id="IPR052225">
    <property type="entry name" value="Ser/Arg_repetitive_matrix"/>
</dbReference>
<sequence>MNIKAQVKIITAQDNGSLVDSLKSETRILVGSATAPAPVANKTFKPLLTLQQEVQPIIHDRKQLQTFKVPVKSSCREYDWVQEVNGNEVQIQLTILMERNTGKFMKELWSLLLSAQKNAETDHITNEIQRKKEKEKQDLEQEIVAFGGENKNIGKRGLSLEVKFEATKRKFEEMSLDIKKTDKNTKYDLQSSHGSSFPDEVKAEDNFYGDDDIPTLGSFLAGLREMVKL</sequence>
<dbReference type="Gene3D" id="1.20.1390.10">
    <property type="entry name" value="PWI domain"/>
    <property type="match status" value="1"/>
</dbReference>
<dbReference type="GO" id="GO:0048024">
    <property type="term" value="P:regulation of mRNA splicing, via spliceosome"/>
    <property type="evidence" value="ECO:0007669"/>
    <property type="project" value="TreeGrafter"/>
</dbReference>
<protein>
    <recommendedName>
        <fullName evidence="2">PWI domain-containing protein</fullName>
    </recommendedName>
</protein>
<dbReference type="AlphaFoldDB" id="A0AAD1Z0G8"/>
<evidence type="ECO:0000256" key="1">
    <source>
        <dbReference type="ARBA" id="ARBA00022664"/>
    </source>
</evidence>
<reference evidence="3" key="1">
    <citation type="submission" date="2023-05" db="EMBL/GenBank/DDBJ databases">
        <authorList>
            <person name="Huff M."/>
        </authorList>
    </citation>
    <scope>NUCLEOTIDE SEQUENCE</scope>
</reference>
<name>A0AAD1Z0G8_9LAMI</name>
<evidence type="ECO:0000313" key="4">
    <source>
        <dbReference type="Proteomes" id="UP000834106"/>
    </source>
</evidence>
<dbReference type="GO" id="GO:0006397">
    <property type="term" value="P:mRNA processing"/>
    <property type="evidence" value="ECO:0007669"/>
    <property type="project" value="UniProtKB-KW"/>
</dbReference>
<dbReference type="InterPro" id="IPR002483">
    <property type="entry name" value="PWI_dom"/>
</dbReference>
<dbReference type="InterPro" id="IPR036483">
    <property type="entry name" value="PWI_dom_sf"/>
</dbReference>
<keyword evidence="1" id="KW-0507">mRNA processing</keyword>
<accession>A0AAD1Z0G8</accession>
<gene>
    <name evidence="3" type="ORF">FPE_LOCUS8306</name>
</gene>
<feature type="domain" description="PWI" evidence="2">
    <location>
        <begin position="82"/>
        <end position="119"/>
    </location>
</feature>
<dbReference type="PANTHER" id="PTHR23148">
    <property type="entry name" value="SERINE/ARGININE REGULATED NUCLEAR MATRIX PROTEIN"/>
    <property type="match status" value="1"/>
</dbReference>